<dbReference type="Proteomes" id="UP000001568">
    <property type="component" value="Chromosome 15"/>
</dbReference>
<dbReference type="HOGENOM" id="CLU_461821_0_0_1"/>
<dbReference type="GO" id="GO:0051301">
    <property type="term" value="P:cell division"/>
    <property type="evidence" value="ECO:0007669"/>
    <property type="project" value="UniProtKB-KW"/>
</dbReference>
<dbReference type="GO" id="GO:0007064">
    <property type="term" value="P:mitotic sister chromatid cohesion"/>
    <property type="evidence" value="ECO:0007669"/>
    <property type="project" value="InterPro"/>
</dbReference>
<dbReference type="InterPro" id="IPR016024">
    <property type="entry name" value="ARM-type_fold"/>
</dbReference>
<gene>
    <name evidence="7" type="ORF">OSTLU_93816</name>
</gene>
<dbReference type="OrthoDB" id="1304856at2759"/>
<dbReference type="OMA" id="YEPGCFR"/>
<dbReference type="RefSeq" id="XP_001421648.1">
    <property type="nucleotide sequence ID" value="XM_001421611.1"/>
</dbReference>
<dbReference type="SUPFAM" id="SSF48371">
    <property type="entry name" value="ARM repeat"/>
    <property type="match status" value="1"/>
</dbReference>
<dbReference type="Gene3D" id="2.30.30.140">
    <property type="match status" value="2"/>
</dbReference>
<dbReference type="AlphaFoldDB" id="A4S8M3"/>
<protein>
    <recommendedName>
        <fullName evidence="6">Tudor domain-containing protein</fullName>
    </recommendedName>
</protein>
<keyword evidence="4" id="KW-0539">Nucleus</keyword>
<dbReference type="InterPro" id="IPR039776">
    <property type="entry name" value="Pds5"/>
</dbReference>
<evidence type="ECO:0000256" key="5">
    <source>
        <dbReference type="ARBA" id="ARBA00023306"/>
    </source>
</evidence>
<reference evidence="7 8" key="1">
    <citation type="journal article" date="2007" name="Proc. Natl. Acad. Sci. U.S.A.">
        <title>The tiny eukaryote Ostreococcus provides genomic insights into the paradox of plankton speciation.</title>
        <authorList>
            <person name="Palenik B."/>
            <person name="Grimwood J."/>
            <person name="Aerts A."/>
            <person name="Rouze P."/>
            <person name="Salamov A."/>
            <person name="Putnam N."/>
            <person name="Dupont C."/>
            <person name="Jorgensen R."/>
            <person name="Derelle E."/>
            <person name="Rombauts S."/>
            <person name="Zhou K."/>
            <person name="Otillar R."/>
            <person name="Merchant S.S."/>
            <person name="Podell S."/>
            <person name="Gaasterland T."/>
            <person name="Napoli C."/>
            <person name="Gendler K."/>
            <person name="Manuell A."/>
            <person name="Tai V."/>
            <person name="Vallon O."/>
            <person name="Piganeau G."/>
            <person name="Jancek S."/>
            <person name="Heijde M."/>
            <person name="Jabbari K."/>
            <person name="Bowler C."/>
            <person name="Lohr M."/>
            <person name="Robbens S."/>
            <person name="Werner G."/>
            <person name="Dubchak I."/>
            <person name="Pazour G.J."/>
            <person name="Ren Q."/>
            <person name="Paulsen I."/>
            <person name="Delwiche C."/>
            <person name="Schmutz J."/>
            <person name="Rokhsar D."/>
            <person name="Van de Peer Y."/>
            <person name="Moreau H."/>
            <person name="Grigoriev I.V."/>
        </authorList>
    </citation>
    <scope>NUCLEOTIDE SEQUENCE [LARGE SCALE GENOMIC DNA]</scope>
    <source>
        <strain evidence="7 8">CCE9901</strain>
    </source>
</reference>
<keyword evidence="2" id="KW-0132">Cell division</keyword>
<dbReference type="InterPro" id="IPR011989">
    <property type="entry name" value="ARM-like"/>
</dbReference>
<evidence type="ECO:0000313" key="7">
    <source>
        <dbReference type="EMBL" id="ABO99941.1"/>
    </source>
</evidence>
<dbReference type="EMBL" id="CP000595">
    <property type="protein sequence ID" value="ABO99941.1"/>
    <property type="molecule type" value="Genomic_DNA"/>
</dbReference>
<accession>A4S8M3</accession>
<evidence type="ECO:0000256" key="3">
    <source>
        <dbReference type="ARBA" id="ARBA00022776"/>
    </source>
</evidence>
<dbReference type="GO" id="GO:0000785">
    <property type="term" value="C:chromatin"/>
    <property type="evidence" value="ECO:0007669"/>
    <property type="project" value="TreeGrafter"/>
</dbReference>
<dbReference type="GO" id="GO:0005634">
    <property type="term" value="C:nucleus"/>
    <property type="evidence" value="ECO:0007669"/>
    <property type="project" value="UniProtKB-SubCell"/>
</dbReference>
<name>A4S8M3_OSTLU</name>
<evidence type="ECO:0000256" key="1">
    <source>
        <dbReference type="ARBA" id="ARBA00004123"/>
    </source>
</evidence>
<dbReference type="KEGG" id="olu:OSTLU_93816"/>
<keyword evidence="5" id="KW-0131">Cell cycle</keyword>
<evidence type="ECO:0000256" key="4">
    <source>
        <dbReference type="ARBA" id="ARBA00023242"/>
    </source>
</evidence>
<evidence type="ECO:0000313" key="8">
    <source>
        <dbReference type="Proteomes" id="UP000001568"/>
    </source>
</evidence>
<evidence type="ECO:0000259" key="6">
    <source>
        <dbReference type="SMART" id="SM00333"/>
    </source>
</evidence>
<dbReference type="GeneID" id="5005793"/>
<dbReference type="Gene3D" id="1.25.10.10">
    <property type="entry name" value="Leucine-rich Repeat Variant"/>
    <property type="match status" value="2"/>
</dbReference>
<dbReference type="Gramene" id="ABO99941">
    <property type="protein sequence ID" value="ABO99941"/>
    <property type="gene ID" value="OSTLU_93816"/>
</dbReference>
<feature type="domain" description="Tudor" evidence="6">
    <location>
        <begin position="321"/>
        <end position="384"/>
    </location>
</feature>
<dbReference type="STRING" id="436017.A4S8M3"/>
<comment type="subcellular location">
    <subcellularLocation>
        <location evidence="1">Nucleus</location>
    </subcellularLocation>
</comment>
<dbReference type="InterPro" id="IPR002999">
    <property type="entry name" value="Tudor"/>
</dbReference>
<keyword evidence="3" id="KW-0498">Mitosis</keyword>
<dbReference type="GO" id="GO:0035825">
    <property type="term" value="P:homologous recombination"/>
    <property type="evidence" value="ECO:0007669"/>
    <property type="project" value="UniProtKB-ARBA"/>
</dbReference>
<feature type="domain" description="Tudor" evidence="6">
    <location>
        <begin position="434"/>
        <end position="493"/>
    </location>
</feature>
<dbReference type="SMART" id="SM00333">
    <property type="entry name" value="TUDOR"/>
    <property type="match status" value="2"/>
</dbReference>
<proteinExistence type="predicted"/>
<sequence length="680" mass="75432">METAIGAGGRTWARATSALCRTAARLDARDTEDGKRYLDESLRLLETRESERGSGDADARARAAMCARLSGARVLGSMGSAAKESARGAFDETGALRGEFFARAVPALLEHSYKDKAGSVRRACAEALGRVGGLKTTDVRQLGRALGDKRDDVRTAATRSVGAQGGVAKFLVPKLVENARRDDPELRQTTCEALESVWKGRQGDPAQDGSEDVLLFQTAECMGELTNDADAGVRAAATRCLGHLRGAAAAKVSLINKRVDDSDEGVRDAAAETLIKLGFINPSTGTLRNKGNYRTSKFSANKNLFAVLTGKQDSLATTSRVNVPAGAIVRVWWPLDECYYEAKVKGYDKSTRKYRLLYLDDNVEEEVNFRKEKVDLKHKPTKNARATWIPCGAVQRKPKSKDKDQPKHKIARKRSSATSAWVDYDAEEQKRIGREALVGRRMKVWWPDDKAWYAGEIRRFSADTGKYTVFYFEDGEEEDLDFDKEERAPKIYEPVQDESATPTIHGLEPRRLPVRSGEKDALYEPGCFRGSECCSFVNEEGEKTTMLCSDFDKMYGGGSRWRRSIVVTSETGAEPIDTFFRVNGERWGNAVLGYEFDMDVAVDMRDFPVDRQPVEPSWQRVKIISYNPTSGEHQCVDIKDDGEPDPSRAVWLPLCMQRTRARAAADDDDGEDSISDIISS</sequence>
<dbReference type="CDD" id="cd20404">
    <property type="entry name" value="Tudor_Agenet_AtEML-like"/>
    <property type="match status" value="2"/>
</dbReference>
<keyword evidence="8" id="KW-1185">Reference proteome</keyword>
<evidence type="ECO:0000256" key="2">
    <source>
        <dbReference type="ARBA" id="ARBA00022618"/>
    </source>
</evidence>
<organism evidence="7 8">
    <name type="scientific">Ostreococcus lucimarinus (strain CCE9901)</name>
    <dbReference type="NCBI Taxonomy" id="436017"/>
    <lineage>
        <taxon>Eukaryota</taxon>
        <taxon>Viridiplantae</taxon>
        <taxon>Chlorophyta</taxon>
        <taxon>Mamiellophyceae</taxon>
        <taxon>Mamiellales</taxon>
        <taxon>Bathycoccaceae</taxon>
        <taxon>Ostreococcus</taxon>
    </lineage>
</organism>
<dbReference type="PANTHER" id="PTHR12663:SF0">
    <property type="entry name" value="PRECOCIOUS DISSOCIATION OF SISTERS 5, ISOFORM A"/>
    <property type="match status" value="1"/>
</dbReference>
<dbReference type="Pfam" id="PF13646">
    <property type="entry name" value="HEAT_2"/>
    <property type="match status" value="1"/>
</dbReference>
<dbReference type="SUPFAM" id="SSF63748">
    <property type="entry name" value="Tudor/PWWP/MBT"/>
    <property type="match status" value="1"/>
</dbReference>
<dbReference type="GO" id="GO:0006281">
    <property type="term" value="P:DNA repair"/>
    <property type="evidence" value="ECO:0007669"/>
    <property type="project" value="TreeGrafter"/>
</dbReference>
<dbReference type="PANTHER" id="PTHR12663">
    <property type="entry name" value="ANDROGEN INDUCED INHIBITOR OF PROLIFERATION AS3 / PDS5-RELATED"/>
    <property type="match status" value="1"/>
</dbReference>